<name>A0A7H9CJM2_9BACT</name>
<dbReference type="GO" id="GO:0047632">
    <property type="term" value="F:agmatine deiminase activity"/>
    <property type="evidence" value="ECO:0007669"/>
    <property type="project" value="UniProtKB-EC"/>
</dbReference>
<dbReference type="EC" id="3.5.3.12" evidence="2"/>
<dbReference type="EMBL" id="CP049075">
    <property type="protein sequence ID" value="QLI05468.1"/>
    <property type="molecule type" value="Genomic_DNA"/>
</dbReference>
<evidence type="ECO:0000313" key="2">
    <source>
        <dbReference type="EMBL" id="QLI05468.1"/>
    </source>
</evidence>
<dbReference type="InterPro" id="IPR007466">
    <property type="entry name" value="Peptidyl-Arg-deiminase_porph"/>
</dbReference>
<gene>
    <name evidence="2" type="primary">aguA</name>
    <name evidence="2" type="ORF">CINF_0963</name>
</gene>
<dbReference type="Gene3D" id="3.75.10.10">
    <property type="entry name" value="L-arginine/glycine Amidinotransferase, Chain A"/>
    <property type="match status" value="1"/>
</dbReference>
<proteinExistence type="predicted"/>
<dbReference type="Pfam" id="PF04371">
    <property type="entry name" value="PAD_porph"/>
    <property type="match status" value="1"/>
</dbReference>
<dbReference type="GO" id="GO:0004668">
    <property type="term" value="F:protein-arginine deiminase activity"/>
    <property type="evidence" value="ECO:0007669"/>
    <property type="project" value="InterPro"/>
</dbReference>
<sequence>MKTNQNGVLRAFGEWEEQELLMLSLPHAKSDWAPYLSQITASYVEFANVLCRYQNLLLIAPDEKYFEPFKHIKNASFFKCATNDTWIRDYGAIDVLGENGAFSYDFSFNAWGGKFESGLDDNVNALLFESGALKGELRRVPFVLEGGSVEFNGRGVLLTTSKCLLNENRAHSDKGALEIKLKELFNLERIIWLDHGEIIGDDTDSHIDTLARFVNEKVIVYCACDDESDLHFLSLKAMENELKNSGFELVPLFLPRALEFMGRRLGATYCNFVFINDALIVPTYGDKKADERALGTLREVVKDRDIIGVDARIFIRQNGSLHCSCQNRFKATRN</sequence>
<dbReference type="Proteomes" id="UP000509414">
    <property type="component" value="Chromosome"/>
</dbReference>
<dbReference type="PANTHER" id="PTHR31377">
    <property type="entry name" value="AGMATINE DEIMINASE-RELATED"/>
    <property type="match status" value="1"/>
</dbReference>
<organism evidence="2 3">
    <name type="scientific">Candidatus Campylobacter infans</name>
    <dbReference type="NCBI Taxonomy" id="2561898"/>
    <lineage>
        <taxon>Bacteria</taxon>
        <taxon>Pseudomonadati</taxon>
        <taxon>Campylobacterota</taxon>
        <taxon>Epsilonproteobacteria</taxon>
        <taxon>Campylobacterales</taxon>
        <taxon>Campylobacteraceae</taxon>
        <taxon>Campylobacter</taxon>
    </lineage>
</organism>
<evidence type="ECO:0000256" key="1">
    <source>
        <dbReference type="ARBA" id="ARBA00022801"/>
    </source>
</evidence>
<dbReference type="SUPFAM" id="SSF55909">
    <property type="entry name" value="Pentein"/>
    <property type="match status" value="1"/>
</dbReference>
<protein>
    <submittedName>
        <fullName evidence="2">Agmatine deiminase</fullName>
        <ecNumber evidence="2">3.5.3.12</ecNumber>
    </submittedName>
</protein>
<dbReference type="PANTHER" id="PTHR31377:SF0">
    <property type="entry name" value="AGMATINE DEIMINASE-RELATED"/>
    <property type="match status" value="1"/>
</dbReference>
<keyword evidence="3" id="KW-1185">Reference proteome</keyword>
<evidence type="ECO:0000313" key="3">
    <source>
        <dbReference type="Proteomes" id="UP000509414"/>
    </source>
</evidence>
<dbReference type="KEGG" id="cinf:CINF_0963"/>
<dbReference type="AlphaFoldDB" id="A0A7H9CJM2"/>
<accession>A0A7H9CJM2</accession>
<keyword evidence="1 2" id="KW-0378">Hydrolase</keyword>
<reference evidence="2 3" key="1">
    <citation type="submission" date="2020-02" db="EMBL/GenBank/DDBJ databases">
        <title>Complete genome sequence of the novel Campylobacter species Candidatus Campylobacter infans.</title>
        <authorList>
            <person name="Duim B."/>
            <person name="Zomer A."/>
            <person name="van der Graaf L."/>
            <person name="Wagenaar J."/>
        </authorList>
    </citation>
    <scope>NUCLEOTIDE SEQUENCE [LARGE SCALE GENOMIC DNA]</scope>
    <source>
        <strain evidence="2 3">19S00001</strain>
    </source>
</reference>
<dbReference type="GO" id="GO:0009446">
    <property type="term" value="P:putrescine biosynthetic process"/>
    <property type="evidence" value="ECO:0007669"/>
    <property type="project" value="InterPro"/>
</dbReference>